<protein>
    <submittedName>
        <fullName evidence="2">Uncharacterized protein</fullName>
    </submittedName>
</protein>
<dbReference type="AlphaFoldDB" id="A0A7S4T890"/>
<sequence>MSRGAVQCGELEVEIYKLRRQVERARNKDDRHTHHDHEIASELTSLREEVDILREEHAKVAEEDAKIQAELCELSGELQNQISLRDQYSMDIDLMQCEVERFELEILQRTAETEQLLFYQQEMDIMVQKLRMNVQHALMEKEQEEITVRNLGKSFKEMKESLNSQMELHDVMLKPQIDQIIREKNEMKFKAQTLSFQNDELQEEVEGLGGWGTQDNFSLFFGFHSHHGGGSGRGKKGSSIENFSIHSAGARTARSLVDVVRRRADRPALESKLSLRNLDGEDTCTTVDEDDVLDQTYHSSPIPKDISVETCPSSQYAIGIIE</sequence>
<feature type="coiled-coil region" evidence="1">
    <location>
        <begin position="8"/>
        <end position="63"/>
    </location>
</feature>
<evidence type="ECO:0000256" key="1">
    <source>
        <dbReference type="SAM" id="Coils"/>
    </source>
</evidence>
<accession>A0A7S4T890</accession>
<organism evidence="2">
    <name type="scientific">Ditylum brightwellii</name>
    <dbReference type="NCBI Taxonomy" id="49249"/>
    <lineage>
        <taxon>Eukaryota</taxon>
        <taxon>Sar</taxon>
        <taxon>Stramenopiles</taxon>
        <taxon>Ochrophyta</taxon>
        <taxon>Bacillariophyta</taxon>
        <taxon>Mediophyceae</taxon>
        <taxon>Lithodesmiophycidae</taxon>
        <taxon>Lithodesmiales</taxon>
        <taxon>Lithodesmiaceae</taxon>
        <taxon>Ditylum</taxon>
    </lineage>
</organism>
<name>A0A7S4T890_9STRA</name>
<reference evidence="2" key="1">
    <citation type="submission" date="2021-01" db="EMBL/GenBank/DDBJ databases">
        <authorList>
            <person name="Corre E."/>
            <person name="Pelletier E."/>
            <person name="Niang G."/>
            <person name="Scheremetjew M."/>
            <person name="Finn R."/>
            <person name="Kale V."/>
            <person name="Holt S."/>
            <person name="Cochrane G."/>
            <person name="Meng A."/>
            <person name="Brown T."/>
            <person name="Cohen L."/>
        </authorList>
    </citation>
    <scope>NUCLEOTIDE SEQUENCE</scope>
    <source>
        <strain evidence="2">GSO104</strain>
    </source>
</reference>
<evidence type="ECO:0000313" key="2">
    <source>
        <dbReference type="EMBL" id="CAE4668872.1"/>
    </source>
</evidence>
<gene>
    <name evidence="2" type="ORF">DBRI00130_LOCUS44100</name>
</gene>
<dbReference type="EMBL" id="HBNS01061191">
    <property type="protein sequence ID" value="CAE4668872.1"/>
    <property type="molecule type" value="Transcribed_RNA"/>
</dbReference>
<proteinExistence type="predicted"/>
<keyword evidence="1" id="KW-0175">Coiled coil</keyword>